<feature type="transmembrane region" description="Helical" evidence="7">
    <location>
        <begin position="324"/>
        <end position="343"/>
    </location>
</feature>
<evidence type="ECO:0000313" key="11">
    <source>
        <dbReference type="Proteomes" id="UP000070326"/>
    </source>
</evidence>
<dbReference type="GO" id="GO:0005886">
    <property type="term" value="C:plasma membrane"/>
    <property type="evidence" value="ECO:0007669"/>
    <property type="project" value="UniProtKB-SubCell"/>
</dbReference>
<gene>
    <name evidence="10" type="primary">bmr3</name>
    <name evidence="9" type="ORF">HMPREF3195_01468</name>
    <name evidence="10" type="ORF">NCTC11460_01731</name>
</gene>
<dbReference type="CDD" id="cd17502">
    <property type="entry name" value="MFS_Azr1_MDR_like"/>
    <property type="match status" value="1"/>
</dbReference>
<feature type="transmembrane region" description="Helical" evidence="7">
    <location>
        <begin position="220"/>
        <end position="238"/>
    </location>
</feature>
<feature type="transmembrane region" description="Helical" evidence="7">
    <location>
        <begin position="197"/>
        <end position="214"/>
    </location>
</feature>
<accession>A0A135YNY4</accession>
<sequence>MNKSKKMIAFAIFACSFMSAVEITIVTTAIPSIVKDLHGFNLASHIFSIYLLTSAVATAVFGKLSDLYGRKKLLQISILIFLIGSILCGMSKTMFMLIVARGVQGIGSGAINTLSMAIIGDIFAVEERAKIQGYNSTVWSLASLIAPVIGGAILLKLTWNWIFYINIPIGLLSMYLIKENYHASETRSDSKLDVKGLVILTLFIIALIQAMTALEKHSLSDPQVLIPVLIGLILALVFKKVEKNVEHPVLPIQLFSKDIFLIMVMSFLTSMVLIAMDVYNPQFMQNVSGYPPMYSTVAIVPMSGAWVLASFLLSKIIHKYTTKIIMVVSLALLALGQVALIIMKPDTELLHIGLAVFLVGLGFGGCFNMLLFIVQEALDKDDMGMASGSVMLVRTLGQTLGISAFGLSLNVAVNNYFMKKGMSVDTSSLLTNTSIDKIDLVNSLFKGYNIIYILCLVATIACILCSLMLTSNRLANSDKQ</sequence>
<feature type="transmembrane region" description="Helical" evidence="7">
    <location>
        <begin position="395"/>
        <end position="417"/>
    </location>
</feature>
<dbReference type="Proteomes" id="UP000070326">
    <property type="component" value="Unassembled WGS sequence"/>
</dbReference>
<dbReference type="SUPFAM" id="SSF103473">
    <property type="entry name" value="MFS general substrate transporter"/>
    <property type="match status" value="1"/>
</dbReference>
<dbReference type="AlphaFoldDB" id="A0A135YNY4"/>
<evidence type="ECO:0000256" key="6">
    <source>
        <dbReference type="ARBA" id="ARBA00023136"/>
    </source>
</evidence>
<feature type="transmembrane region" description="Helical" evidence="7">
    <location>
        <begin position="161"/>
        <end position="177"/>
    </location>
</feature>
<dbReference type="PATRIC" id="fig|1261.5.peg.1472"/>
<dbReference type="PANTHER" id="PTHR23501">
    <property type="entry name" value="MAJOR FACILITATOR SUPERFAMILY"/>
    <property type="match status" value="1"/>
</dbReference>
<comment type="subcellular location">
    <subcellularLocation>
        <location evidence="1">Cell membrane</location>
        <topology evidence="1">Multi-pass membrane protein</topology>
    </subcellularLocation>
</comment>
<feature type="transmembrane region" description="Helical" evidence="7">
    <location>
        <begin position="259"/>
        <end position="279"/>
    </location>
</feature>
<evidence type="ECO:0000313" key="9">
    <source>
        <dbReference type="EMBL" id="KXI11135.1"/>
    </source>
</evidence>
<keyword evidence="3" id="KW-1003">Cell membrane</keyword>
<feature type="transmembrane region" description="Helical" evidence="7">
    <location>
        <begin position="349"/>
        <end position="374"/>
    </location>
</feature>
<evidence type="ECO:0000259" key="8">
    <source>
        <dbReference type="PROSITE" id="PS50850"/>
    </source>
</evidence>
<dbReference type="PROSITE" id="PS50850">
    <property type="entry name" value="MFS"/>
    <property type="match status" value="1"/>
</dbReference>
<dbReference type="RefSeq" id="WP_002844236.1">
    <property type="nucleotide sequence ID" value="NZ_CAMPYD010000025.1"/>
</dbReference>
<proteinExistence type="predicted"/>
<feature type="transmembrane region" description="Helical" evidence="7">
    <location>
        <begin position="42"/>
        <end position="61"/>
    </location>
</feature>
<feature type="transmembrane region" description="Helical" evidence="7">
    <location>
        <begin position="137"/>
        <end position="155"/>
    </location>
</feature>
<reference evidence="9 11" key="1">
    <citation type="submission" date="2016-02" db="EMBL/GenBank/DDBJ databases">
        <authorList>
            <person name="Wen L."/>
            <person name="He K."/>
            <person name="Yang H."/>
        </authorList>
    </citation>
    <scope>NUCLEOTIDE SEQUENCE [LARGE SCALE GENOMIC DNA]</scope>
    <source>
        <strain evidence="9 11">MJR8628A</strain>
    </source>
</reference>
<dbReference type="FunFam" id="1.20.1720.10:FF:000004">
    <property type="entry name" value="EmrB/QacA family drug resistance transporter"/>
    <property type="match status" value="1"/>
</dbReference>
<keyword evidence="2" id="KW-0813">Transport</keyword>
<keyword evidence="6 7" id="KW-0472">Membrane</keyword>
<evidence type="ECO:0000256" key="3">
    <source>
        <dbReference type="ARBA" id="ARBA00022475"/>
    </source>
</evidence>
<dbReference type="EMBL" id="LSQZ01000081">
    <property type="protein sequence ID" value="KXI11135.1"/>
    <property type="molecule type" value="Genomic_DNA"/>
</dbReference>
<dbReference type="GeneID" id="79843249"/>
<dbReference type="GO" id="GO:0022857">
    <property type="term" value="F:transmembrane transporter activity"/>
    <property type="evidence" value="ECO:0007669"/>
    <property type="project" value="InterPro"/>
</dbReference>
<feature type="transmembrane region" description="Helical" evidence="7">
    <location>
        <begin position="291"/>
        <end position="312"/>
    </location>
</feature>
<organism evidence="9 11">
    <name type="scientific">Peptostreptococcus anaerobius</name>
    <dbReference type="NCBI Taxonomy" id="1261"/>
    <lineage>
        <taxon>Bacteria</taxon>
        <taxon>Bacillati</taxon>
        <taxon>Bacillota</taxon>
        <taxon>Clostridia</taxon>
        <taxon>Peptostreptococcales</taxon>
        <taxon>Peptostreptococcaceae</taxon>
        <taxon>Peptostreptococcus</taxon>
    </lineage>
</organism>
<protein>
    <submittedName>
        <fullName evidence="10">Multidrug-efflux transporter 3</fullName>
    </submittedName>
    <submittedName>
        <fullName evidence="9">Transporter, major facilitator family protein</fullName>
    </submittedName>
</protein>
<reference evidence="10 12" key="2">
    <citation type="submission" date="2018-06" db="EMBL/GenBank/DDBJ databases">
        <authorList>
            <consortium name="Pathogen Informatics"/>
            <person name="Doyle S."/>
        </authorList>
    </citation>
    <scope>NUCLEOTIDE SEQUENCE [LARGE SCALE GENOMIC DNA]</scope>
    <source>
        <strain evidence="10 12">NCTC11460</strain>
    </source>
</reference>
<feature type="transmembrane region" description="Helical" evidence="7">
    <location>
        <begin position="106"/>
        <end position="125"/>
    </location>
</feature>
<dbReference type="PRINTS" id="PR01036">
    <property type="entry name" value="TCRTETB"/>
</dbReference>
<name>A0A135YNY4_9FIRM</name>
<evidence type="ECO:0000256" key="2">
    <source>
        <dbReference type="ARBA" id="ARBA00022448"/>
    </source>
</evidence>
<dbReference type="Pfam" id="PF07690">
    <property type="entry name" value="MFS_1"/>
    <property type="match status" value="1"/>
</dbReference>
<evidence type="ECO:0000256" key="7">
    <source>
        <dbReference type="SAM" id="Phobius"/>
    </source>
</evidence>
<feature type="transmembrane region" description="Helical" evidence="7">
    <location>
        <begin position="73"/>
        <end position="100"/>
    </location>
</feature>
<dbReference type="PANTHER" id="PTHR23501:SF191">
    <property type="entry name" value="VACUOLAR BASIC AMINO ACID TRANSPORTER 4"/>
    <property type="match status" value="1"/>
</dbReference>
<feature type="transmembrane region" description="Helical" evidence="7">
    <location>
        <begin position="7"/>
        <end position="30"/>
    </location>
</feature>
<feature type="domain" description="Major facilitator superfamily (MFS) profile" evidence="8">
    <location>
        <begin position="8"/>
        <end position="473"/>
    </location>
</feature>
<dbReference type="eggNOG" id="COG0477">
    <property type="taxonomic scope" value="Bacteria"/>
</dbReference>
<dbReference type="InterPro" id="IPR036259">
    <property type="entry name" value="MFS_trans_sf"/>
</dbReference>
<evidence type="ECO:0000313" key="12">
    <source>
        <dbReference type="Proteomes" id="UP000255101"/>
    </source>
</evidence>
<feature type="transmembrane region" description="Helical" evidence="7">
    <location>
        <begin position="450"/>
        <end position="470"/>
    </location>
</feature>
<dbReference type="Proteomes" id="UP000255101">
    <property type="component" value="Unassembled WGS sequence"/>
</dbReference>
<evidence type="ECO:0000313" key="10">
    <source>
        <dbReference type="EMBL" id="SUB61785.1"/>
    </source>
</evidence>
<keyword evidence="4 7" id="KW-0812">Transmembrane</keyword>
<dbReference type="Gene3D" id="1.20.1250.20">
    <property type="entry name" value="MFS general substrate transporter like domains"/>
    <property type="match status" value="1"/>
</dbReference>
<dbReference type="EMBL" id="UGTB01000004">
    <property type="protein sequence ID" value="SUB61785.1"/>
    <property type="molecule type" value="Genomic_DNA"/>
</dbReference>
<dbReference type="Gene3D" id="1.20.1720.10">
    <property type="entry name" value="Multidrug resistance protein D"/>
    <property type="match status" value="1"/>
</dbReference>
<evidence type="ECO:0000256" key="4">
    <source>
        <dbReference type="ARBA" id="ARBA00022692"/>
    </source>
</evidence>
<dbReference type="InterPro" id="IPR020846">
    <property type="entry name" value="MFS_dom"/>
</dbReference>
<dbReference type="InterPro" id="IPR011701">
    <property type="entry name" value="MFS"/>
</dbReference>
<evidence type="ECO:0000256" key="5">
    <source>
        <dbReference type="ARBA" id="ARBA00022989"/>
    </source>
</evidence>
<dbReference type="STRING" id="1261.HMPREF3195_01468"/>
<keyword evidence="5 7" id="KW-1133">Transmembrane helix</keyword>
<evidence type="ECO:0000256" key="1">
    <source>
        <dbReference type="ARBA" id="ARBA00004651"/>
    </source>
</evidence>